<dbReference type="RefSeq" id="XP_052131095.1">
    <property type="nucleotide sequence ID" value="XM_052275135.1"/>
</dbReference>
<keyword evidence="4" id="KW-1185">Reference proteome</keyword>
<evidence type="ECO:0000256" key="1">
    <source>
        <dbReference type="ARBA" id="ARBA00001968"/>
    </source>
</evidence>
<accession>A0A9C6X8M2</accession>
<dbReference type="OrthoDB" id="7533242at2759"/>
<dbReference type="Proteomes" id="UP000504606">
    <property type="component" value="Unplaced"/>
</dbReference>
<dbReference type="GO" id="GO:0046872">
    <property type="term" value="F:metal ion binding"/>
    <property type="evidence" value="ECO:0007669"/>
    <property type="project" value="UniProtKB-KW"/>
</dbReference>
<dbReference type="GeneID" id="127751497"/>
<sequence length="195" mass="22463">MIDGSLVPIFPPNKPNRPYYCRKGFTAINALRVCNADLKILTVNARYVGSSHDSHVYNESGLDPVMEVAHREDRCWLLGDSGYAHLPWLMTPIENAAPETPEASFNMLQAKCRNPIERLLHNLLLEERVAIPVNYAVFMDPPEVDNIVDPIKLQMRPARLRQVADANRAYLVQHAHWHVNRDQWLYFVILNEWPL</sequence>
<evidence type="ECO:0000256" key="2">
    <source>
        <dbReference type="ARBA" id="ARBA00022723"/>
    </source>
</evidence>
<dbReference type="Pfam" id="PF13359">
    <property type="entry name" value="DDE_Tnp_4"/>
    <property type="match status" value="1"/>
</dbReference>
<evidence type="ECO:0000313" key="4">
    <source>
        <dbReference type="Proteomes" id="UP000504606"/>
    </source>
</evidence>
<keyword evidence="2" id="KW-0479">Metal-binding</keyword>
<dbReference type="AlphaFoldDB" id="A0A9C6X8M2"/>
<feature type="domain" description="DDE Tnp4" evidence="3">
    <location>
        <begin position="2"/>
        <end position="121"/>
    </location>
</feature>
<proteinExistence type="predicted"/>
<protein>
    <submittedName>
        <fullName evidence="5">Nuclease HARBI1</fullName>
    </submittedName>
</protein>
<comment type="cofactor">
    <cofactor evidence="1">
        <name>a divalent metal cation</name>
        <dbReference type="ChEBI" id="CHEBI:60240"/>
    </cofactor>
</comment>
<dbReference type="InterPro" id="IPR027806">
    <property type="entry name" value="HARBI1_dom"/>
</dbReference>
<evidence type="ECO:0000313" key="5">
    <source>
        <dbReference type="RefSeq" id="XP_052131095.1"/>
    </source>
</evidence>
<dbReference type="KEGG" id="foc:127751497"/>
<name>A0A9C6X8M2_FRAOC</name>
<gene>
    <name evidence="5" type="primary">LOC127751497</name>
</gene>
<organism evidence="4 5">
    <name type="scientific">Frankliniella occidentalis</name>
    <name type="common">Western flower thrips</name>
    <name type="synonym">Euthrips occidentalis</name>
    <dbReference type="NCBI Taxonomy" id="133901"/>
    <lineage>
        <taxon>Eukaryota</taxon>
        <taxon>Metazoa</taxon>
        <taxon>Ecdysozoa</taxon>
        <taxon>Arthropoda</taxon>
        <taxon>Hexapoda</taxon>
        <taxon>Insecta</taxon>
        <taxon>Pterygota</taxon>
        <taxon>Neoptera</taxon>
        <taxon>Paraneoptera</taxon>
        <taxon>Thysanoptera</taxon>
        <taxon>Terebrantia</taxon>
        <taxon>Thripoidea</taxon>
        <taxon>Thripidae</taxon>
        <taxon>Frankliniella</taxon>
    </lineage>
</organism>
<evidence type="ECO:0000259" key="3">
    <source>
        <dbReference type="Pfam" id="PF13359"/>
    </source>
</evidence>
<reference evidence="5" key="1">
    <citation type="submission" date="2025-08" db="UniProtKB">
        <authorList>
            <consortium name="RefSeq"/>
        </authorList>
    </citation>
    <scope>IDENTIFICATION</scope>
    <source>
        <tissue evidence="5">Whole organism</tissue>
    </source>
</reference>